<keyword evidence="3" id="KW-1185">Reference proteome</keyword>
<evidence type="ECO:0000313" key="3">
    <source>
        <dbReference type="Proteomes" id="UP000001847"/>
    </source>
</evidence>
<organism evidence="2 3">
    <name type="scientific">Leptospira biflexa serovar Patoc (strain Patoc 1 / ATCC 23582 / Paris)</name>
    <dbReference type="NCBI Taxonomy" id="456481"/>
    <lineage>
        <taxon>Bacteria</taxon>
        <taxon>Pseudomonadati</taxon>
        <taxon>Spirochaetota</taxon>
        <taxon>Spirochaetia</taxon>
        <taxon>Leptospirales</taxon>
        <taxon>Leptospiraceae</taxon>
        <taxon>Leptospira</taxon>
    </lineage>
</organism>
<protein>
    <recommendedName>
        <fullName evidence="1">F5/8 type C domain-containing protein</fullName>
    </recommendedName>
</protein>
<dbReference type="InterPro" id="IPR000421">
    <property type="entry name" value="FA58C"/>
</dbReference>
<feature type="domain" description="F5/8 type C" evidence="1">
    <location>
        <begin position="139"/>
        <end position="290"/>
    </location>
</feature>
<accession>B0STK8</accession>
<dbReference type="AlphaFoldDB" id="B0STK8"/>
<dbReference type="KEGG" id="lbi:LEPBI_II0004"/>
<name>B0STK8_LEPBP</name>
<gene>
    <name evidence="2" type="ordered locus">LEPBI_II0004</name>
</gene>
<dbReference type="InterPro" id="IPR008979">
    <property type="entry name" value="Galactose-bd-like_sf"/>
</dbReference>
<evidence type="ECO:0000313" key="2">
    <source>
        <dbReference type="EMBL" id="ABZ99542.1"/>
    </source>
</evidence>
<proteinExistence type="predicted"/>
<evidence type="ECO:0000259" key="1">
    <source>
        <dbReference type="PROSITE" id="PS50022"/>
    </source>
</evidence>
<dbReference type="Proteomes" id="UP000001847">
    <property type="component" value="Chromosome II"/>
</dbReference>
<dbReference type="STRING" id="456481.LEPBI_II0004"/>
<dbReference type="Pfam" id="PF00754">
    <property type="entry name" value="F5_F8_type_C"/>
    <property type="match status" value="1"/>
</dbReference>
<dbReference type="EMBL" id="CP000787">
    <property type="protein sequence ID" value="ABZ99542.1"/>
    <property type="molecule type" value="Genomic_DNA"/>
</dbReference>
<sequence length="845" mass="92461">MEGTIIKKRMKDHLIRTSHPYSLPIPSVSTTGTYELKNNEFLSFIEEKEQSSLSSIIFQFDDVVFFNGIELLPGKDGLDFFPDSFRFELSHDGKYWEPILQESSFRKSFKTSAKWLFSLTSARYVKFISKISRKASNGKNRISFGPLKILISGVQSIQVSSEFDRLSVKENLFDTRPDYGWTSKKKEEPSDEYIILDMGSVNRIEEFRMLTKNDPVTNFPERFIVYYSEDDLTWHQLHEENYFLSEPGTWYKWRFPPVNLRFLKIVFIDEKQTNKKEYVTEVIEIELYSSADKKESGGPTREPLPYASVLRSGIIRLAVDGEVKEGVVVQSNDRRLRDATTEYRGIVELASDGEEKPGVAVQGNDKRLKIATELTHGLVRLARSGEARPGLVVQSDDERLRNASAEHPGIVELALDGETRPGVAVQGNDSRLRVATKKAVGLVQLAEAGETAIDKVVTGDDPRLKDATTTTKGIVQLAPNGGEEVNTVVQGNDKRLKLANTESFGIVQLAHSGENKAGVVVQGNDKRLAKAGFDEAGIVTIANHGEAVPGKVVLSDDPRLIDKRDPKPHTHPYAEKEHDFNSHTGLLKITGEAESASKGFVPPQTTDAIIYGKNNKNGSGVVGVSSGLGVVGFGDSIGVYGISKGKDTHRSAGILGAGTTSPGGRFVSQSDFAMIVDGKGIPEYELTGSGKAIYANGESVFEGNLRITKDGGEECIARYFRLDGKDVITAGDLLVATEETGVLGRSKHPYSTNVIGVAVSNANLVFGKKEKGVEYVLVALLGMTKIHVDATQVPIYPGDLLVSGLSSGHAIKADPAKLKPGMLVAKAMEVCKRDKGHILCILTFS</sequence>
<dbReference type="PROSITE" id="PS50022">
    <property type="entry name" value="FA58C_3"/>
    <property type="match status" value="1"/>
</dbReference>
<dbReference type="HOGENOM" id="CLU_339137_0_0_12"/>
<dbReference type="SUPFAM" id="SSF49785">
    <property type="entry name" value="Galactose-binding domain-like"/>
    <property type="match status" value="2"/>
</dbReference>
<reference evidence="2 3" key="1">
    <citation type="journal article" date="2008" name="PLoS ONE">
        <title>Genome sequence of the saprophyte Leptospira biflexa provides insights into the evolution of Leptospira and the pathogenesis of leptospirosis.</title>
        <authorList>
            <person name="Picardeau M."/>
            <person name="Bulach D.M."/>
            <person name="Bouchier C."/>
            <person name="Zuerner R.L."/>
            <person name="Zidane N."/>
            <person name="Wilson P.J."/>
            <person name="Creno S."/>
            <person name="Kuczek E.S."/>
            <person name="Bommezzadri S."/>
            <person name="Davis J.C."/>
            <person name="McGrath A."/>
            <person name="Johnson M.J."/>
            <person name="Boursaux-Eude C."/>
            <person name="Seemann T."/>
            <person name="Rouy Z."/>
            <person name="Coppel R.L."/>
            <person name="Rood J.I."/>
            <person name="Lajus A."/>
            <person name="Davies J.K."/>
            <person name="Medigue C."/>
            <person name="Adler B."/>
        </authorList>
    </citation>
    <scope>NUCLEOTIDE SEQUENCE [LARGE SCALE GENOMIC DNA]</scope>
    <source>
        <strain evidence="3">Patoc 1 / ATCC 23582 / Paris</strain>
    </source>
</reference>
<dbReference type="Gene3D" id="2.60.120.260">
    <property type="entry name" value="Galactose-binding domain-like"/>
    <property type="match status" value="2"/>
</dbReference>